<comment type="caution">
    <text evidence="1">The sequence shown here is derived from an EMBL/GenBank/DDBJ whole genome shotgun (WGS) entry which is preliminary data.</text>
</comment>
<dbReference type="STRING" id="989370.AOQ71_31855"/>
<reference evidence="1 2" key="1">
    <citation type="submission" date="2015-09" db="EMBL/GenBank/DDBJ databases">
        <title>Draft Genome Sequence of Bradyrhizobium manausense Strain BR 3351T, a Novel Symbiotic Nitrogen-Fixing Alphaproteobacterium Isolated from Brazilian Amazon Rain Forest.</title>
        <authorList>
            <person name="De Araujo J.L."/>
            <person name="Zilli J.E."/>
        </authorList>
    </citation>
    <scope>NUCLEOTIDE SEQUENCE [LARGE SCALE GENOMIC DNA]</scope>
    <source>
        <strain evidence="1 2">BR3351</strain>
    </source>
</reference>
<dbReference type="EMBL" id="LJYG01000108">
    <property type="protein sequence ID" value="KRQ03320.1"/>
    <property type="molecule type" value="Genomic_DNA"/>
</dbReference>
<dbReference type="Proteomes" id="UP000051936">
    <property type="component" value="Unassembled WGS sequence"/>
</dbReference>
<sequence>MPRPTGRITPALPDGRPVKITLGQMRETGARGVIVFCEDYRCSHNVKLAPDVVDQWPDELRISDLEPRFVCGVCGRRGAIVRSDDPPPRMGTG</sequence>
<keyword evidence="2" id="KW-1185">Reference proteome</keyword>
<accession>A0A0R3D0I8</accession>
<organism evidence="1 2">
    <name type="scientific">Bradyrhizobium manausense</name>
    <dbReference type="NCBI Taxonomy" id="989370"/>
    <lineage>
        <taxon>Bacteria</taxon>
        <taxon>Pseudomonadati</taxon>
        <taxon>Pseudomonadota</taxon>
        <taxon>Alphaproteobacteria</taxon>
        <taxon>Hyphomicrobiales</taxon>
        <taxon>Nitrobacteraceae</taxon>
        <taxon>Bradyrhizobium</taxon>
    </lineage>
</organism>
<evidence type="ECO:0000313" key="2">
    <source>
        <dbReference type="Proteomes" id="UP000051936"/>
    </source>
</evidence>
<name>A0A0R3D0I8_9BRAD</name>
<proteinExistence type="predicted"/>
<dbReference type="AlphaFoldDB" id="A0A0R3D0I8"/>
<protein>
    <submittedName>
        <fullName evidence="1">Uncharacterized protein</fullName>
    </submittedName>
</protein>
<evidence type="ECO:0000313" key="1">
    <source>
        <dbReference type="EMBL" id="KRQ03320.1"/>
    </source>
</evidence>
<gene>
    <name evidence="1" type="ORF">AOQ71_31855</name>
</gene>